<dbReference type="AlphaFoldDB" id="A0AAV2DFE7"/>
<evidence type="ECO:0000313" key="2">
    <source>
        <dbReference type="Proteomes" id="UP001497516"/>
    </source>
</evidence>
<evidence type="ECO:0000313" key="1">
    <source>
        <dbReference type="EMBL" id="CAL1372295.1"/>
    </source>
</evidence>
<reference evidence="1 2" key="1">
    <citation type="submission" date="2024-04" db="EMBL/GenBank/DDBJ databases">
        <authorList>
            <person name="Fracassetti M."/>
        </authorList>
    </citation>
    <scope>NUCLEOTIDE SEQUENCE [LARGE SCALE GENOMIC DNA]</scope>
</reference>
<dbReference type="Proteomes" id="UP001497516">
    <property type="component" value="Chromosome 2"/>
</dbReference>
<name>A0AAV2DFE7_9ROSI</name>
<dbReference type="EMBL" id="OZ034815">
    <property type="protein sequence ID" value="CAL1372295.1"/>
    <property type="molecule type" value="Genomic_DNA"/>
</dbReference>
<sequence>MNDTYPAFSGGCPYPWTSVYVVMSNPNARELAIPTFFGVSLEANDGLSSDRQPGEDDNVFEGDRHFPLGEVEGMCFGRPSLCHCCQLIIVDINPHKVPHHVQSRPL</sequence>
<gene>
    <name evidence="1" type="ORF">LTRI10_LOCUS14313</name>
</gene>
<protein>
    <submittedName>
        <fullName evidence="1">Uncharacterized protein</fullName>
    </submittedName>
</protein>
<accession>A0AAV2DFE7</accession>
<keyword evidence="2" id="KW-1185">Reference proteome</keyword>
<proteinExistence type="predicted"/>
<organism evidence="1 2">
    <name type="scientific">Linum trigynum</name>
    <dbReference type="NCBI Taxonomy" id="586398"/>
    <lineage>
        <taxon>Eukaryota</taxon>
        <taxon>Viridiplantae</taxon>
        <taxon>Streptophyta</taxon>
        <taxon>Embryophyta</taxon>
        <taxon>Tracheophyta</taxon>
        <taxon>Spermatophyta</taxon>
        <taxon>Magnoliopsida</taxon>
        <taxon>eudicotyledons</taxon>
        <taxon>Gunneridae</taxon>
        <taxon>Pentapetalae</taxon>
        <taxon>rosids</taxon>
        <taxon>fabids</taxon>
        <taxon>Malpighiales</taxon>
        <taxon>Linaceae</taxon>
        <taxon>Linum</taxon>
    </lineage>
</organism>